<dbReference type="Pfam" id="PF00106">
    <property type="entry name" value="adh_short"/>
    <property type="match status" value="1"/>
</dbReference>
<evidence type="ECO:0000259" key="4">
    <source>
        <dbReference type="SMART" id="SM00822"/>
    </source>
</evidence>
<dbReference type="PROSITE" id="PS00061">
    <property type="entry name" value="ADH_SHORT"/>
    <property type="match status" value="1"/>
</dbReference>
<dbReference type="InterPro" id="IPR057326">
    <property type="entry name" value="KR_dom"/>
</dbReference>
<feature type="domain" description="Ketoreductase" evidence="4">
    <location>
        <begin position="6"/>
        <end position="196"/>
    </location>
</feature>
<keyword evidence="2" id="KW-0560">Oxidoreductase</keyword>
<dbReference type="InterPro" id="IPR020904">
    <property type="entry name" value="Sc_DH/Rdtase_CS"/>
</dbReference>
<organism evidence="5 6">
    <name type="scientific">Mycolicibacterium insubricum</name>
    <dbReference type="NCBI Taxonomy" id="444597"/>
    <lineage>
        <taxon>Bacteria</taxon>
        <taxon>Bacillati</taxon>
        <taxon>Actinomycetota</taxon>
        <taxon>Actinomycetes</taxon>
        <taxon>Mycobacteriales</taxon>
        <taxon>Mycobacteriaceae</taxon>
        <taxon>Mycolicibacterium</taxon>
    </lineage>
</organism>
<gene>
    <name evidence="5" type="ORF">BST26_17040</name>
</gene>
<comment type="caution">
    <text evidence="5">The sequence shown here is derived from an EMBL/GenBank/DDBJ whole genome shotgun (WGS) entry which is preliminary data.</text>
</comment>
<evidence type="ECO:0000313" key="5">
    <source>
        <dbReference type="EMBL" id="ORA66587.1"/>
    </source>
</evidence>
<dbReference type="Proteomes" id="UP000192801">
    <property type="component" value="Unassembled WGS sequence"/>
</dbReference>
<sequence>MNFEGRVAVVTGAGGGLGRCHALDLARRGAHVVVNDLGAAVDGTGGSSAAAAVVDEITAAGGSAVANTDSVATPEGGKAIIDAAVDNFGRIDILVNNAGILRDAAFKNMTADKVDPVIDVHLRGAFHTCMAAWPHMREQNYGRIIMTTSGSGLFGTFGQSNYGAAKTGLIGLMNVLAIEGKRNNILVNALSPIAKTRMTENTMAELVKEAAPEQVTPVVVYLAHEDCDRTAHIYRVGGTKVSRVFLGVTPGIDIPGLTAEDLAANIDTVDDPTGYIIRGGPGS</sequence>
<dbReference type="PANTHER" id="PTHR45024:SF2">
    <property type="entry name" value="SCP2 DOMAIN-CONTAINING PROTEIN"/>
    <property type="match status" value="1"/>
</dbReference>
<evidence type="ECO:0000256" key="1">
    <source>
        <dbReference type="ARBA" id="ARBA00006484"/>
    </source>
</evidence>
<evidence type="ECO:0000313" key="6">
    <source>
        <dbReference type="Proteomes" id="UP000192801"/>
    </source>
</evidence>
<dbReference type="CDD" id="cd05353">
    <property type="entry name" value="hydroxyacyl-CoA-like_DH_SDR_c-like"/>
    <property type="match status" value="1"/>
</dbReference>
<dbReference type="STRING" id="444597.BST26_17040"/>
<evidence type="ECO:0000256" key="2">
    <source>
        <dbReference type="ARBA" id="ARBA00023002"/>
    </source>
</evidence>
<dbReference type="InterPro" id="IPR036291">
    <property type="entry name" value="NAD(P)-bd_dom_sf"/>
</dbReference>
<reference evidence="5 6" key="1">
    <citation type="submission" date="2016-12" db="EMBL/GenBank/DDBJ databases">
        <title>The new phylogeny of genus Mycobacterium.</title>
        <authorList>
            <person name="Tortoli E."/>
            <person name="Trovato A."/>
            <person name="Cirillo D.M."/>
        </authorList>
    </citation>
    <scope>NUCLEOTIDE SEQUENCE [LARGE SCALE GENOMIC DNA]</scope>
    <source>
        <strain evidence="5 6">DSM 45130</strain>
    </source>
</reference>
<dbReference type="AlphaFoldDB" id="A0A1X0D2G8"/>
<comment type="similarity">
    <text evidence="1 3">Belongs to the short-chain dehydrogenases/reductases (SDR) family.</text>
</comment>
<dbReference type="PRINTS" id="PR00080">
    <property type="entry name" value="SDRFAMILY"/>
</dbReference>
<name>A0A1X0D2G8_9MYCO</name>
<dbReference type="SUPFAM" id="SSF51735">
    <property type="entry name" value="NAD(P)-binding Rossmann-fold domains"/>
    <property type="match status" value="1"/>
</dbReference>
<dbReference type="InterPro" id="IPR051687">
    <property type="entry name" value="Peroxisomal_Beta-Oxidation"/>
</dbReference>
<dbReference type="RefSeq" id="WP_083032657.1">
    <property type="nucleotide sequence ID" value="NZ_AP022618.1"/>
</dbReference>
<dbReference type="GO" id="GO:0016491">
    <property type="term" value="F:oxidoreductase activity"/>
    <property type="evidence" value="ECO:0007669"/>
    <property type="project" value="UniProtKB-KW"/>
</dbReference>
<dbReference type="SMART" id="SM00822">
    <property type="entry name" value="PKS_KR"/>
    <property type="match status" value="1"/>
</dbReference>
<keyword evidence="6" id="KW-1185">Reference proteome</keyword>
<dbReference type="PANTHER" id="PTHR45024">
    <property type="entry name" value="DEHYDROGENASES, SHORT CHAIN"/>
    <property type="match status" value="1"/>
</dbReference>
<protein>
    <submittedName>
        <fullName evidence="5">Short-chain dehydrogenase</fullName>
    </submittedName>
</protein>
<dbReference type="PRINTS" id="PR00081">
    <property type="entry name" value="GDHRDH"/>
</dbReference>
<accession>A0A1X0D2G8</accession>
<dbReference type="OrthoDB" id="9808187at2"/>
<evidence type="ECO:0000256" key="3">
    <source>
        <dbReference type="RuleBase" id="RU000363"/>
    </source>
</evidence>
<dbReference type="EMBL" id="MVHS01000050">
    <property type="protein sequence ID" value="ORA66587.1"/>
    <property type="molecule type" value="Genomic_DNA"/>
</dbReference>
<dbReference type="InterPro" id="IPR002347">
    <property type="entry name" value="SDR_fam"/>
</dbReference>
<proteinExistence type="inferred from homology"/>
<dbReference type="Gene3D" id="3.40.50.720">
    <property type="entry name" value="NAD(P)-binding Rossmann-like Domain"/>
    <property type="match status" value="1"/>
</dbReference>